<dbReference type="GO" id="GO:0004749">
    <property type="term" value="F:ribose phosphate diphosphokinase activity"/>
    <property type="evidence" value="ECO:0007669"/>
    <property type="project" value="TreeGrafter"/>
</dbReference>
<keyword evidence="6" id="KW-1185">Reference proteome</keyword>
<sequence>MDSHVTTKNRYFLPNPQQAGDLFKLFQFGSGENHLQILAPSSSHVEIMFRYSGDQSLIQLLLLTDALRRQGATNIDLFIPYFPGARQDRVCNQGEALSVKVYADLINQQHYQKVCVFDPHSDVVVALLNNVYCVKNHQFIREVVSEIGANLILISPDAGSNKKIFELSSQLGGLPVVRADKIRDVRNGAIIGTEVFCDDLSGKTAVIVDDICAGGRTFIELAKKLKAKNCEKIVLVVSHYEDTADEKKLAESGIDAIYTTNSLQDLVATELLNVKNIWRFMPTQGEK</sequence>
<evidence type="ECO:0000313" key="5">
    <source>
        <dbReference type="EMBL" id="PRC92312.1"/>
    </source>
</evidence>
<dbReference type="GO" id="GO:0002189">
    <property type="term" value="C:ribose phosphate diphosphokinase complex"/>
    <property type="evidence" value="ECO:0007669"/>
    <property type="project" value="TreeGrafter"/>
</dbReference>
<dbReference type="NCBIfam" id="TIGR01251">
    <property type="entry name" value="ribP_PPkin"/>
    <property type="match status" value="1"/>
</dbReference>
<dbReference type="GO" id="GO:0000287">
    <property type="term" value="F:magnesium ion binding"/>
    <property type="evidence" value="ECO:0007669"/>
    <property type="project" value="InterPro"/>
</dbReference>
<dbReference type="Pfam" id="PF00156">
    <property type="entry name" value="Pribosyltran"/>
    <property type="match status" value="1"/>
</dbReference>
<dbReference type="InterPro" id="IPR029099">
    <property type="entry name" value="Pribosyltran_N"/>
</dbReference>
<dbReference type="GO" id="GO:0016301">
    <property type="term" value="F:kinase activity"/>
    <property type="evidence" value="ECO:0007669"/>
    <property type="project" value="UniProtKB-KW"/>
</dbReference>
<dbReference type="Pfam" id="PF13793">
    <property type="entry name" value="Pribosyltran_N"/>
    <property type="match status" value="1"/>
</dbReference>
<evidence type="ECO:0000313" key="6">
    <source>
        <dbReference type="Proteomes" id="UP000237839"/>
    </source>
</evidence>
<accession>A0A2S9GX64</accession>
<dbReference type="InterPro" id="IPR029057">
    <property type="entry name" value="PRTase-like"/>
</dbReference>
<dbReference type="InterPro" id="IPR000836">
    <property type="entry name" value="PRTase_dom"/>
</dbReference>
<dbReference type="PANTHER" id="PTHR10210:SF41">
    <property type="entry name" value="RIBOSE-PHOSPHATE PYROPHOSPHOKINASE 1, CHLOROPLASTIC"/>
    <property type="match status" value="1"/>
</dbReference>
<dbReference type="RefSeq" id="WP_105532721.1">
    <property type="nucleotide sequence ID" value="NZ_PUGF01000014.1"/>
</dbReference>
<dbReference type="SMART" id="SM01400">
    <property type="entry name" value="Pribosyltran_N"/>
    <property type="match status" value="1"/>
</dbReference>
<dbReference type="InterPro" id="IPR005946">
    <property type="entry name" value="Rib-P_diPkinase"/>
</dbReference>
<dbReference type="SUPFAM" id="SSF53271">
    <property type="entry name" value="PRTase-like"/>
    <property type="match status" value="1"/>
</dbReference>
<name>A0A2S9GX64_9BURK</name>
<evidence type="ECO:0000259" key="3">
    <source>
        <dbReference type="Pfam" id="PF00156"/>
    </source>
</evidence>
<keyword evidence="5" id="KW-0418">Kinase</keyword>
<organism evidence="5 6">
    <name type="scientific">Solimicrobium silvestre</name>
    <dbReference type="NCBI Taxonomy" id="2099400"/>
    <lineage>
        <taxon>Bacteria</taxon>
        <taxon>Pseudomonadati</taxon>
        <taxon>Pseudomonadota</taxon>
        <taxon>Betaproteobacteria</taxon>
        <taxon>Burkholderiales</taxon>
        <taxon>Oxalobacteraceae</taxon>
        <taxon>Solimicrobium</taxon>
    </lineage>
</organism>
<dbReference type="GO" id="GO:0005737">
    <property type="term" value="C:cytoplasm"/>
    <property type="evidence" value="ECO:0007669"/>
    <property type="project" value="TreeGrafter"/>
</dbReference>
<dbReference type="OrthoDB" id="324294at2"/>
<dbReference type="CDD" id="cd06223">
    <property type="entry name" value="PRTases_typeI"/>
    <property type="match status" value="1"/>
</dbReference>
<proteinExistence type="inferred from homology"/>
<dbReference type="GO" id="GO:0006015">
    <property type="term" value="P:5-phosphoribose 1-diphosphate biosynthetic process"/>
    <property type="evidence" value="ECO:0007669"/>
    <property type="project" value="TreeGrafter"/>
</dbReference>
<keyword evidence="1 2" id="KW-0545">Nucleotide biosynthesis</keyword>
<dbReference type="EMBL" id="PUGF01000014">
    <property type="protein sequence ID" value="PRC92312.1"/>
    <property type="molecule type" value="Genomic_DNA"/>
</dbReference>
<dbReference type="AlphaFoldDB" id="A0A2S9GX64"/>
<feature type="domain" description="Ribose-phosphate pyrophosphokinase N-terminal" evidence="4">
    <location>
        <begin position="54"/>
        <end position="108"/>
    </location>
</feature>
<evidence type="ECO:0000259" key="4">
    <source>
        <dbReference type="Pfam" id="PF13793"/>
    </source>
</evidence>
<feature type="domain" description="Phosphoribosyltransferase" evidence="3">
    <location>
        <begin position="150"/>
        <end position="246"/>
    </location>
</feature>
<evidence type="ECO:0000256" key="1">
    <source>
        <dbReference type="ARBA" id="ARBA00022727"/>
    </source>
</evidence>
<dbReference type="Proteomes" id="UP000237839">
    <property type="component" value="Unassembled WGS sequence"/>
</dbReference>
<protein>
    <submittedName>
        <fullName evidence="5">Ribose-phosphate diphosphokinase</fullName>
    </submittedName>
</protein>
<dbReference type="Gene3D" id="3.40.50.2020">
    <property type="match status" value="2"/>
</dbReference>
<gene>
    <name evidence="5" type="ORF">S2091_2971</name>
</gene>
<comment type="similarity">
    <text evidence="2">Belongs to the ribose-phosphate pyrophosphokinase family.</text>
</comment>
<keyword evidence="5" id="KW-0808">Transferase</keyword>
<evidence type="ECO:0000256" key="2">
    <source>
        <dbReference type="RuleBase" id="RU004324"/>
    </source>
</evidence>
<comment type="caution">
    <text evidence="5">The sequence shown here is derived from an EMBL/GenBank/DDBJ whole genome shotgun (WGS) entry which is preliminary data.</text>
</comment>
<dbReference type="PANTHER" id="PTHR10210">
    <property type="entry name" value="RIBOSE-PHOSPHATE DIPHOSPHOKINASE FAMILY MEMBER"/>
    <property type="match status" value="1"/>
</dbReference>
<dbReference type="GO" id="GO:0006164">
    <property type="term" value="P:purine nucleotide biosynthetic process"/>
    <property type="evidence" value="ECO:0007669"/>
    <property type="project" value="TreeGrafter"/>
</dbReference>
<reference evidence="5 6" key="1">
    <citation type="submission" date="2018-02" db="EMBL/GenBank/DDBJ databases">
        <title>Solimicrobium silvestre gen. nov., sp. nov., isolated from alpine forest soil.</title>
        <authorList>
            <person name="Margesin R."/>
            <person name="Albuquerque L."/>
            <person name="Zhang D.-C."/>
            <person name="Froufe H.J.C."/>
            <person name="Severino R."/>
            <person name="Roxo I."/>
            <person name="Egas C."/>
            <person name="Da Costa M.S."/>
        </authorList>
    </citation>
    <scope>NUCLEOTIDE SEQUENCE [LARGE SCALE GENOMIC DNA]</scope>
    <source>
        <strain evidence="5 6">S20-91</strain>
    </source>
</reference>